<evidence type="ECO:0000256" key="2">
    <source>
        <dbReference type="ARBA" id="ARBA00022598"/>
    </source>
</evidence>
<dbReference type="PANTHER" id="PTHR43201:SF5">
    <property type="entry name" value="MEDIUM-CHAIN ACYL-COA LIGASE ACSF2, MITOCHONDRIAL"/>
    <property type="match status" value="1"/>
</dbReference>
<dbReference type="Proteomes" id="UP000006443">
    <property type="component" value="Unassembled WGS sequence"/>
</dbReference>
<comment type="similarity">
    <text evidence="1">Belongs to the ATP-dependent AMP-binding enzyme family.</text>
</comment>
<dbReference type="InterPro" id="IPR020845">
    <property type="entry name" value="AMP-binding_CS"/>
</dbReference>
<accession>C0GGJ0</accession>
<dbReference type="AlphaFoldDB" id="C0GGJ0"/>
<keyword evidence="2 5" id="KW-0436">Ligase</keyword>
<dbReference type="Pfam" id="PF13193">
    <property type="entry name" value="AMP-binding_C"/>
    <property type="match status" value="1"/>
</dbReference>
<name>C0GGJ0_DETAL</name>
<dbReference type="FunFam" id="3.30.300.30:FF:000008">
    <property type="entry name" value="2,3-dihydroxybenzoate-AMP ligase"/>
    <property type="match status" value="1"/>
</dbReference>
<reference evidence="5 6" key="1">
    <citation type="submission" date="2009-02" db="EMBL/GenBank/DDBJ databases">
        <title>Sequencing of the draft genome and assembly of Dethiobacter alkaliphilus AHT 1.</title>
        <authorList>
            <consortium name="US DOE Joint Genome Institute (JGI-PGF)"/>
            <person name="Lucas S."/>
            <person name="Copeland A."/>
            <person name="Lapidus A."/>
            <person name="Glavina del Rio T."/>
            <person name="Dalin E."/>
            <person name="Tice H."/>
            <person name="Bruce D."/>
            <person name="Goodwin L."/>
            <person name="Pitluck S."/>
            <person name="Larimer F."/>
            <person name="Land M.L."/>
            <person name="Hauser L."/>
            <person name="Muyzer G."/>
        </authorList>
    </citation>
    <scope>NUCLEOTIDE SEQUENCE [LARGE SCALE GENOMIC DNA]</scope>
    <source>
        <strain evidence="5 6">AHT 1</strain>
    </source>
</reference>
<dbReference type="SUPFAM" id="SSF56801">
    <property type="entry name" value="Acetyl-CoA synthetase-like"/>
    <property type="match status" value="1"/>
</dbReference>
<dbReference type="GO" id="GO:0006631">
    <property type="term" value="P:fatty acid metabolic process"/>
    <property type="evidence" value="ECO:0007669"/>
    <property type="project" value="TreeGrafter"/>
</dbReference>
<evidence type="ECO:0000313" key="5">
    <source>
        <dbReference type="EMBL" id="EEG77431.1"/>
    </source>
</evidence>
<dbReference type="FunFam" id="3.40.50.12780:FF:000003">
    <property type="entry name" value="Long-chain-fatty-acid--CoA ligase FadD"/>
    <property type="match status" value="1"/>
</dbReference>
<dbReference type="EMBL" id="ACJM01000007">
    <property type="protein sequence ID" value="EEG77431.1"/>
    <property type="molecule type" value="Genomic_DNA"/>
</dbReference>
<dbReference type="InterPro" id="IPR045851">
    <property type="entry name" value="AMP-bd_C_sf"/>
</dbReference>
<protein>
    <submittedName>
        <fullName evidence="5">AMP-dependent synthetase and ligase</fullName>
    </submittedName>
</protein>
<dbReference type="GO" id="GO:0031956">
    <property type="term" value="F:medium-chain fatty acid-CoA ligase activity"/>
    <property type="evidence" value="ECO:0007669"/>
    <property type="project" value="TreeGrafter"/>
</dbReference>
<proteinExistence type="inferred from homology"/>
<sequence length="554" mass="62110">MFVPKFNTTFGNLLDDTAAKYPDKDALVNVQKDLRYSYSELQDIVNQTAKAFIGLGVKKGDHVAIWATNVVEWVFALFGAAKIGAVVVTVNTNYRSHELEYLLKQSDSTTLFLIEEYRGNNYVDIVNEVCPELATAEPGKLDCEKLPYLKNVIYMGEKEFPGLFTWSAFLKQGENVSDQELASMQEACDPDDVINMQYTSGTTGFPKGVMLTHNNVINNAYYVGAAQDYTEKERLCIPVPFFHCFGLTMSITTCVVYGATMVPVEEFNPQWVLEAIDREKCTALQGVPTMWIAELDHPDFAKYDMSSLRTGIMAGSPCPIEVMRKVTDKMAPEVTIAYGQTESSPVVTQTRTDDELERRVSTVGRALPGVELKIFNPETGEECAHGVQGEICMRGYVVMKGYYKMPEATEKAVDKDGWLHSGDLGTMDEHGYVKITGRLKDMIIRGGENIYPREIEEFLYTNPKVLDVQVIGVPSEKYGEEVMAVIKLREGETSSTEEIREFSKGKIARHKIPKYVSFVDEYPMTASGKIQKYKLREMAIKELKLEDADSIVTA</sequence>
<dbReference type="InterPro" id="IPR025110">
    <property type="entry name" value="AMP-bd_C"/>
</dbReference>
<comment type="caution">
    <text evidence="5">The sequence shown here is derived from an EMBL/GenBank/DDBJ whole genome shotgun (WGS) entry which is preliminary data.</text>
</comment>
<keyword evidence="6" id="KW-1185">Reference proteome</keyword>
<dbReference type="Pfam" id="PF00501">
    <property type="entry name" value="AMP-binding"/>
    <property type="match status" value="1"/>
</dbReference>
<feature type="domain" description="AMP-binding enzyme C-terminal" evidence="4">
    <location>
        <begin position="454"/>
        <end position="529"/>
    </location>
</feature>
<evidence type="ECO:0000259" key="3">
    <source>
        <dbReference type="Pfam" id="PF00501"/>
    </source>
</evidence>
<dbReference type="STRING" id="555088.DealDRAFT_1554"/>
<dbReference type="Gene3D" id="3.30.300.30">
    <property type="match status" value="1"/>
</dbReference>
<organism evidence="5 6">
    <name type="scientific">Dethiobacter alkaliphilus AHT 1</name>
    <dbReference type="NCBI Taxonomy" id="555088"/>
    <lineage>
        <taxon>Bacteria</taxon>
        <taxon>Bacillati</taxon>
        <taxon>Bacillota</taxon>
        <taxon>Dethiobacteria</taxon>
        <taxon>Dethiobacterales</taxon>
        <taxon>Dethiobacteraceae</taxon>
        <taxon>Dethiobacter</taxon>
    </lineage>
</organism>
<dbReference type="OrthoDB" id="9778383at2"/>
<evidence type="ECO:0000313" key="6">
    <source>
        <dbReference type="Proteomes" id="UP000006443"/>
    </source>
</evidence>
<evidence type="ECO:0000259" key="4">
    <source>
        <dbReference type="Pfam" id="PF13193"/>
    </source>
</evidence>
<dbReference type="Gene3D" id="3.40.50.980">
    <property type="match status" value="2"/>
</dbReference>
<dbReference type="eggNOG" id="COG0318">
    <property type="taxonomic scope" value="Bacteria"/>
</dbReference>
<dbReference type="RefSeq" id="WP_008516392.1">
    <property type="nucleotide sequence ID" value="NZ_ACJM01000007.1"/>
</dbReference>
<evidence type="ECO:0000256" key="1">
    <source>
        <dbReference type="ARBA" id="ARBA00006432"/>
    </source>
</evidence>
<dbReference type="InterPro" id="IPR000873">
    <property type="entry name" value="AMP-dep_synth/lig_dom"/>
</dbReference>
<dbReference type="PROSITE" id="PS00455">
    <property type="entry name" value="AMP_BINDING"/>
    <property type="match status" value="1"/>
</dbReference>
<dbReference type="Gene3D" id="2.30.38.10">
    <property type="entry name" value="Luciferase, Domain 3"/>
    <property type="match status" value="1"/>
</dbReference>
<dbReference type="CDD" id="cd05917">
    <property type="entry name" value="FACL_like_2"/>
    <property type="match status" value="1"/>
</dbReference>
<dbReference type="PANTHER" id="PTHR43201">
    <property type="entry name" value="ACYL-COA SYNTHETASE"/>
    <property type="match status" value="1"/>
</dbReference>
<gene>
    <name evidence="5" type="ORF">DealDRAFT_1554</name>
</gene>
<feature type="domain" description="AMP-dependent synthetase/ligase" evidence="3">
    <location>
        <begin position="15"/>
        <end position="403"/>
    </location>
</feature>